<dbReference type="InterPro" id="IPR039538">
    <property type="entry name" value="BetI_C"/>
</dbReference>
<dbReference type="EMBL" id="LK021340">
    <property type="protein sequence ID" value="CDQ46270.1"/>
    <property type="molecule type" value="Genomic_DNA"/>
</dbReference>
<dbReference type="RefSeq" id="WP_030134735.1">
    <property type="nucleotide sequence ID" value="NZ_FMZG01000002.1"/>
</dbReference>
<dbReference type="PANTHER" id="PTHR30055:SF200">
    <property type="entry name" value="HTH-TYPE TRANSCRIPTIONAL REPRESSOR BDCR"/>
    <property type="match status" value="1"/>
</dbReference>
<dbReference type="SUPFAM" id="SSF48498">
    <property type="entry name" value="Tetracyclin repressor-like, C-terminal domain"/>
    <property type="match status" value="1"/>
</dbReference>
<dbReference type="PANTHER" id="PTHR30055">
    <property type="entry name" value="HTH-TYPE TRANSCRIPTIONAL REGULATOR RUTR"/>
    <property type="match status" value="1"/>
</dbReference>
<sequence>MSRGQRQAPGRYDDIVTATVDLITEHGVGRLRAADIAKQLGVSTGLIFYHFENLENLVERAFAAAAERDLANLQKALTVVDGKPHSIRLREVLREYGPTGTATGWRLWIESWSAGLRDPDLRKVIQGLDIRWRQTVAQIVAEGVGAGEFHTPDVQGAAWRLTSLLDGLAVQAVALDGAISADEIHRWMDAAIDMELGTSVSGS</sequence>
<name>A0AAV2WQF0_MYCNE</name>
<evidence type="ECO:0000256" key="1">
    <source>
        <dbReference type="ARBA" id="ARBA00022491"/>
    </source>
</evidence>
<feature type="domain" description="HTH tetR-type" evidence="6">
    <location>
        <begin position="9"/>
        <end position="69"/>
    </location>
</feature>
<dbReference type="Pfam" id="PF13977">
    <property type="entry name" value="TetR_C_6"/>
    <property type="match status" value="1"/>
</dbReference>
<keyword evidence="3 5" id="KW-0238">DNA-binding</keyword>
<dbReference type="GO" id="GO:0003700">
    <property type="term" value="F:DNA-binding transcription factor activity"/>
    <property type="evidence" value="ECO:0007669"/>
    <property type="project" value="TreeGrafter"/>
</dbReference>
<dbReference type="Gene3D" id="1.10.357.10">
    <property type="entry name" value="Tetracycline Repressor, domain 2"/>
    <property type="match status" value="1"/>
</dbReference>
<evidence type="ECO:0000259" key="6">
    <source>
        <dbReference type="PROSITE" id="PS50977"/>
    </source>
</evidence>
<accession>A0AAV2WQF0</accession>
<evidence type="ECO:0000256" key="5">
    <source>
        <dbReference type="PROSITE-ProRule" id="PRU00335"/>
    </source>
</evidence>
<dbReference type="SUPFAM" id="SSF46689">
    <property type="entry name" value="Homeodomain-like"/>
    <property type="match status" value="1"/>
</dbReference>
<dbReference type="GO" id="GO:0000976">
    <property type="term" value="F:transcription cis-regulatory region binding"/>
    <property type="evidence" value="ECO:0007669"/>
    <property type="project" value="TreeGrafter"/>
</dbReference>
<dbReference type="PRINTS" id="PR00455">
    <property type="entry name" value="HTHTETR"/>
</dbReference>
<evidence type="ECO:0000313" key="7">
    <source>
        <dbReference type="EMBL" id="CDQ46270.1"/>
    </source>
</evidence>
<dbReference type="AlphaFoldDB" id="A0AAV2WQF0"/>
<dbReference type="InterPro" id="IPR050109">
    <property type="entry name" value="HTH-type_TetR-like_transc_reg"/>
</dbReference>
<evidence type="ECO:0000256" key="2">
    <source>
        <dbReference type="ARBA" id="ARBA00023015"/>
    </source>
</evidence>
<evidence type="ECO:0000256" key="4">
    <source>
        <dbReference type="ARBA" id="ARBA00023163"/>
    </source>
</evidence>
<keyword evidence="4" id="KW-0804">Transcription</keyword>
<reference evidence="7" key="1">
    <citation type="submission" date="2014-05" db="EMBL/GenBank/DDBJ databases">
        <authorList>
            <person name="Urmite Genomes"/>
        </authorList>
    </citation>
    <scope>NUCLEOTIDE SEQUENCE</scope>
    <source>
        <strain evidence="7">DSM 44074</strain>
    </source>
</reference>
<dbReference type="InterPro" id="IPR036271">
    <property type="entry name" value="Tet_transcr_reg_TetR-rel_C_sf"/>
</dbReference>
<dbReference type="PROSITE" id="PS50977">
    <property type="entry name" value="HTH_TETR_2"/>
    <property type="match status" value="1"/>
</dbReference>
<keyword evidence="1" id="KW-0678">Repressor</keyword>
<dbReference type="InterPro" id="IPR001647">
    <property type="entry name" value="HTH_TetR"/>
</dbReference>
<dbReference type="Proteomes" id="UP000028864">
    <property type="component" value="Unassembled WGS sequence"/>
</dbReference>
<keyword evidence="2" id="KW-0805">Transcription regulation</keyword>
<evidence type="ECO:0000256" key="3">
    <source>
        <dbReference type="ARBA" id="ARBA00023125"/>
    </source>
</evidence>
<dbReference type="Pfam" id="PF00440">
    <property type="entry name" value="TetR_N"/>
    <property type="match status" value="1"/>
</dbReference>
<dbReference type="InterPro" id="IPR009057">
    <property type="entry name" value="Homeodomain-like_sf"/>
</dbReference>
<evidence type="ECO:0000313" key="8">
    <source>
        <dbReference type="Proteomes" id="UP000028864"/>
    </source>
</evidence>
<organism evidence="7 8">
    <name type="scientific">Mycolicibacterium neoaurum</name>
    <name type="common">Mycobacterium neoaurum</name>
    <dbReference type="NCBI Taxonomy" id="1795"/>
    <lineage>
        <taxon>Bacteria</taxon>
        <taxon>Bacillati</taxon>
        <taxon>Actinomycetota</taxon>
        <taxon>Actinomycetes</taxon>
        <taxon>Mycobacteriales</taxon>
        <taxon>Mycobacteriaceae</taxon>
        <taxon>Mycolicibacterium</taxon>
    </lineage>
</organism>
<proteinExistence type="predicted"/>
<gene>
    <name evidence="7" type="ORF">BN1047_04175</name>
</gene>
<feature type="DNA-binding region" description="H-T-H motif" evidence="5">
    <location>
        <begin position="32"/>
        <end position="51"/>
    </location>
</feature>
<protein>
    <submittedName>
        <fullName evidence="7">TetR family transcriptional regulator</fullName>
    </submittedName>
</protein>
<reference evidence="7" key="2">
    <citation type="submission" date="2015-09" db="EMBL/GenBank/DDBJ databases">
        <title>Draft genome sequence of Mycobacterium neoaurum DSM 44074.</title>
        <authorList>
            <person name="Croce O."/>
            <person name="Robert C."/>
            <person name="Raoult D."/>
            <person name="Drancourt M."/>
        </authorList>
    </citation>
    <scope>NUCLEOTIDE SEQUENCE</scope>
    <source>
        <strain evidence="7">DSM 44074</strain>
    </source>
</reference>